<dbReference type="PANTHER" id="PTHR15688">
    <property type="entry name" value="KINETOCHORE-ASSOCIATED PROTEIN 1"/>
    <property type="match status" value="1"/>
</dbReference>
<dbReference type="GO" id="GO:0005737">
    <property type="term" value="C:cytoplasm"/>
    <property type="evidence" value="ECO:0007669"/>
    <property type="project" value="TreeGrafter"/>
</dbReference>
<dbReference type="OrthoDB" id="343783at2759"/>
<dbReference type="GO" id="GO:0031267">
    <property type="term" value="F:small GTPase binding"/>
    <property type="evidence" value="ECO:0007669"/>
    <property type="project" value="TreeGrafter"/>
</dbReference>
<gene>
    <name evidence="2" type="ORF">Anas_01948</name>
</gene>
<feature type="non-terminal residue" evidence="2">
    <location>
        <position position="118"/>
    </location>
</feature>
<dbReference type="GO" id="GO:0007094">
    <property type="term" value="P:mitotic spindle assembly checkpoint signaling"/>
    <property type="evidence" value="ECO:0007669"/>
    <property type="project" value="TreeGrafter"/>
</dbReference>
<feature type="domain" description="KNTC1 N-terminal" evidence="1">
    <location>
        <begin position="24"/>
        <end position="118"/>
    </location>
</feature>
<dbReference type="GO" id="GO:1903394">
    <property type="term" value="P:protein localization to kinetochore involved in kinetochore assembly"/>
    <property type="evidence" value="ECO:0007669"/>
    <property type="project" value="TreeGrafter"/>
</dbReference>
<dbReference type="PANTHER" id="PTHR15688:SF1">
    <property type="entry name" value="KINETOCHORE-ASSOCIATED PROTEIN 1"/>
    <property type="match status" value="1"/>
</dbReference>
<dbReference type="Proteomes" id="UP000326759">
    <property type="component" value="Unassembled WGS sequence"/>
</dbReference>
<dbReference type="GO" id="GO:1990423">
    <property type="term" value="C:RZZ complex"/>
    <property type="evidence" value="ECO:0007669"/>
    <property type="project" value="TreeGrafter"/>
</dbReference>
<dbReference type="AlphaFoldDB" id="A0A5N5TFX0"/>
<comment type="caution">
    <text evidence="2">The sequence shown here is derived from an EMBL/GenBank/DDBJ whole genome shotgun (WGS) entry which is preliminary data.</text>
</comment>
<evidence type="ECO:0000259" key="1">
    <source>
        <dbReference type="Pfam" id="PF24506"/>
    </source>
</evidence>
<keyword evidence="3" id="KW-1185">Reference proteome</keyword>
<dbReference type="GO" id="GO:0005828">
    <property type="term" value="C:kinetochore microtubule"/>
    <property type="evidence" value="ECO:0007669"/>
    <property type="project" value="TreeGrafter"/>
</dbReference>
<evidence type="ECO:0000313" key="2">
    <source>
        <dbReference type="EMBL" id="KAB7505442.1"/>
    </source>
</evidence>
<accession>A0A5N5TFX0</accession>
<evidence type="ECO:0000313" key="3">
    <source>
        <dbReference type="Proteomes" id="UP000326759"/>
    </source>
</evidence>
<dbReference type="InterPro" id="IPR052802">
    <property type="entry name" value="KNTC1"/>
</dbReference>
<proteinExistence type="predicted"/>
<dbReference type="InterPro" id="IPR055402">
    <property type="entry name" value="KNTC1_N"/>
</dbReference>
<protein>
    <recommendedName>
        <fullName evidence="1">KNTC1 N-terminal domain-containing protein</fullName>
    </recommendedName>
</protein>
<sequence length="118" mass="13028">MAWEVICADDEETKQLGNDEAITSLCEVIKLALLEPTEKLNVKTIPKVRSCLSYGYTCLSLGSCLFIFDENSCLIANVSLENEIDILICLPGAQFLLIGDASGKIHCFHFETKQIILS</sequence>
<organism evidence="2 3">
    <name type="scientific">Armadillidium nasatum</name>
    <dbReference type="NCBI Taxonomy" id="96803"/>
    <lineage>
        <taxon>Eukaryota</taxon>
        <taxon>Metazoa</taxon>
        <taxon>Ecdysozoa</taxon>
        <taxon>Arthropoda</taxon>
        <taxon>Crustacea</taxon>
        <taxon>Multicrustacea</taxon>
        <taxon>Malacostraca</taxon>
        <taxon>Eumalacostraca</taxon>
        <taxon>Peracarida</taxon>
        <taxon>Isopoda</taxon>
        <taxon>Oniscidea</taxon>
        <taxon>Crinocheta</taxon>
        <taxon>Armadillidiidae</taxon>
        <taxon>Armadillidium</taxon>
    </lineage>
</organism>
<dbReference type="Pfam" id="PF24506">
    <property type="entry name" value="KNTC1_N"/>
    <property type="match status" value="1"/>
</dbReference>
<dbReference type="GO" id="GO:0000070">
    <property type="term" value="P:mitotic sister chromatid segregation"/>
    <property type="evidence" value="ECO:0007669"/>
    <property type="project" value="TreeGrafter"/>
</dbReference>
<reference evidence="2 3" key="1">
    <citation type="journal article" date="2019" name="PLoS Biol.">
        <title>Sex chromosomes control vertical transmission of feminizing Wolbachia symbionts in an isopod.</title>
        <authorList>
            <person name="Becking T."/>
            <person name="Chebbi M.A."/>
            <person name="Giraud I."/>
            <person name="Moumen B."/>
            <person name="Laverre T."/>
            <person name="Caubet Y."/>
            <person name="Peccoud J."/>
            <person name="Gilbert C."/>
            <person name="Cordaux R."/>
        </authorList>
    </citation>
    <scope>NUCLEOTIDE SEQUENCE [LARGE SCALE GENOMIC DNA]</scope>
    <source>
        <strain evidence="2">ANa2</strain>
        <tissue evidence="2">Whole body excluding digestive tract and cuticle</tissue>
    </source>
</reference>
<dbReference type="EMBL" id="SEYY01001234">
    <property type="protein sequence ID" value="KAB7505442.1"/>
    <property type="molecule type" value="Genomic_DNA"/>
</dbReference>
<name>A0A5N5TFX0_9CRUS</name>